<name>Q9J2K2_9GAMA</name>
<proteinExistence type="predicted"/>
<protein>
    <submittedName>
        <fullName evidence="2">ORF45</fullName>
    </submittedName>
</protein>
<evidence type="ECO:0000256" key="1">
    <source>
        <dbReference type="SAM" id="MobiDB-lite"/>
    </source>
</evidence>
<reference evidence="2 3" key="1">
    <citation type="journal article" date="2000" name="J. Virol.">
        <title>The primary sequence of rhesus monkey rhadinovirus isolate 26-95: sequence similarities to Kaposi's sarcoma-associated herpesvirus and rhesus monkey rhadinovirus isolate 17577.</title>
        <authorList>
            <person name="Alexander L."/>
            <person name="Denekamp L."/>
            <person name="Knapp A."/>
            <person name="Auerbach M.R."/>
            <person name="Damania B."/>
            <person name="Desrosiers R.C."/>
        </authorList>
    </citation>
    <scope>NUCLEOTIDE SEQUENCE [LARGE SCALE GENOMIC DNA]</scope>
    <source>
        <strain evidence="2">Macaca mulatta rhadinovirus isolate 26-95</strain>
    </source>
</reference>
<accession>Q9J2K2</accession>
<feature type="region of interest" description="Disordered" evidence="1">
    <location>
        <begin position="1"/>
        <end position="258"/>
    </location>
</feature>
<evidence type="ECO:0000313" key="2">
    <source>
        <dbReference type="EMBL" id="AAF60024.1"/>
    </source>
</evidence>
<dbReference type="EMBL" id="AF210726">
    <property type="protein sequence ID" value="AAF60024.1"/>
    <property type="molecule type" value="Genomic_DNA"/>
</dbReference>
<feature type="compositionally biased region" description="Low complexity" evidence="1">
    <location>
        <begin position="125"/>
        <end position="141"/>
    </location>
</feature>
<feature type="region of interest" description="Disordered" evidence="1">
    <location>
        <begin position="295"/>
        <end position="353"/>
    </location>
</feature>
<evidence type="ECO:0000313" key="3">
    <source>
        <dbReference type="Proteomes" id="UP000162467"/>
    </source>
</evidence>
<feature type="compositionally biased region" description="Polar residues" evidence="1">
    <location>
        <begin position="303"/>
        <end position="324"/>
    </location>
</feature>
<organism evidence="2 3">
    <name type="scientific">Rhesus monkey rhadinovirus H26-95</name>
    <dbReference type="NCBI Taxonomy" id="69256"/>
    <lineage>
        <taxon>Viruses</taxon>
        <taxon>Duplodnaviria</taxon>
        <taxon>Heunggongvirae</taxon>
        <taxon>Peploviricota</taxon>
        <taxon>Herviviricetes</taxon>
        <taxon>Herpesvirales</taxon>
        <taxon>Orthoherpesviridae</taxon>
        <taxon>Gammaherpesvirinae</taxon>
        <taxon>Rhadinovirus</taxon>
        <taxon>Rhadinovirus macacinegamma5</taxon>
        <taxon>Macacine gammaherpesvirus 5</taxon>
    </lineage>
</organism>
<feature type="compositionally biased region" description="Basic and acidic residues" evidence="1">
    <location>
        <begin position="74"/>
        <end position="84"/>
    </location>
</feature>
<feature type="compositionally biased region" description="Acidic residues" evidence="1">
    <location>
        <begin position="86"/>
        <end position="96"/>
    </location>
</feature>
<sequence>MAMFLSDPSRTPPATPRMLPIPGAPRKKRTRRFLFAGSRTGLPVPPGYGGPPVIDMTAPEDVFDQDSPPTTPKTPDETDSHSENSDYSDVDEEDEPPVSSPPRIDPHARDGESFNQSGRLPTVITSTGATTPPSAPAPLTAFGGPRPVAVVTGQHRAPQSSESDSEDDFFIDDYEDTDESGGEADGFSPRASPAWSGDISRSPAEGGWSSDEEEEPVVAGSNAGQETIIISDDDEVDDRGSVETWDESDADEGTGATDVIDLCSSSDSDDDADHVTSGGVRAACKRRASRRDCNGDDDVIYVGTTQGPKRRMTSTTGAGATSNPEGPGVSGRQTMAATPPVCGNDNYPWPWLD</sequence>
<dbReference type="Proteomes" id="UP000162467">
    <property type="component" value="Genome"/>
</dbReference>
<feature type="compositionally biased region" description="Acidic residues" evidence="1">
    <location>
        <begin position="163"/>
        <end position="182"/>
    </location>
</feature>
<gene>
    <name evidence="2" type="primary">ORF45</name>
</gene>